<evidence type="ECO:0000256" key="2">
    <source>
        <dbReference type="ARBA" id="ARBA00022475"/>
    </source>
</evidence>
<evidence type="ECO:0000313" key="19">
    <source>
        <dbReference type="Proteomes" id="UP000008084"/>
    </source>
</evidence>
<dbReference type="GO" id="GO:0004180">
    <property type="term" value="F:carboxypeptidase activity"/>
    <property type="evidence" value="ECO:0007669"/>
    <property type="project" value="UniProtKB-KW"/>
</dbReference>
<dbReference type="GO" id="GO:0005886">
    <property type="term" value="C:plasma membrane"/>
    <property type="evidence" value="ECO:0007669"/>
    <property type="project" value="UniProtKB-SubCell"/>
</dbReference>
<feature type="domain" description="Penicillin-binding protein dimerisation" evidence="17">
    <location>
        <begin position="61"/>
        <end position="213"/>
    </location>
</feature>
<dbReference type="SUPFAM" id="SSF56601">
    <property type="entry name" value="beta-lactamase/transpeptidase-like"/>
    <property type="match status" value="1"/>
</dbReference>
<protein>
    <recommendedName>
        <fullName evidence="16">Penicillin-binding protein 3</fullName>
    </recommendedName>
</protein>
<keyword evidence="7" id="KW-0812">Transmembrane</keyword>
<keyword evidence="3" id="KW-0997">Cell inner membrane</keyword>
<dbReference type="GO" id="GO:0008658">
    <property type="term" value="F:penicillin binding"/>
    <property type="evidence" value="ECO:0007669"/>
    <property type="project" value="InterPro"/>
</dbReference>
<evidence type="ECO:0000256" key="4">
    <source>
        <dbReference type="ARBA" id="ARBA00022618"/>
    </source>
</evidence>
<dbReference type="GO" id="GO:0000917">
    <property type="term" value="P:division septum assembly"/>
    <property type="evidence" value="ECO:0007669"/>
    <property type="project" value="UniProtKB-KW"/>
</dbReference>
<keyword evidence="2" id="KW-1003">Cell membrane</keyword>
<evidence type="ECO:0000256" key="16">
    <source>
        <dbReference type="ARBA" id="ARBA00075727"/>
    </source>
</evidence>
<evidence type="ECO:0000256" key="12">
    <source>
        <dbReference type="ARBA" id="ARBA00023136"/>
    </source>
</evidence>
<name>A0A0H3NR75_YERE1</name>
<keyword evidence="14" id="KW-0131">Cell cycle</keyword>
<sequence>MISKPKNDSFSFIRWRFSLLCGCILLSFVGLIARVAWLQIIEPDPLVKEEDMRSVRVVATPNTRGMITDRNGHLLAVSVPVEAIWADPATVLEKGGVGVSERWQALAQELNIPLDQLNSRIRQNPHARFIYLARQVEPDVVEYVQRLKLPGIAIKEESRRFYPSGDIAANLVGFTNIDDQGIEGVEKSFNALLSGTAGSRVVRKDRFGRVVEDISSTDSHPGQNVQLSIDERLQAEASHALTNAVIFNKADSGSAVVIDVNTGEVLAMANYPTFQPQ</sequence>
<dbReference type="PATRIC" id="fig|930944.6.peg.617"/>
<evidence type="ECO:0000256" key="8">
    <source>
        <dbReference type="ARBA" id="ARBA00022801"/>
    </source>
</evidence>
<keyword evidence="8" id="KW-0378">Hydrolase</keyword>
<evidence type="ECO:0000256" key="6">
    <source>
        <dbReference type="ARBA" id="ARBA00022670"/>
    </source>
</evidence>
<dbReference type="Gene3D" id="3.90.1310.10">
    <property type="entry name" value="Penicillin-binding protein 2a (Domain 2)"/>
    <property type="match status" value="1"/>
</dbReference>
<evidence type="ECO:0000256" key="11">
    <source>
        <dbReference type="ARBA" id="ARBA00022989"/>
    </source>
</evidence>
<evidence type="ECO:0000256" key="1">
    <source>
        <dbReference type="ARBA" id="ARBA00004377"/>
    </source>
</evidence>
<keyword evidence="9" id="KW-0133">Cell shape</keyword>
<dbReference type="HOGENOM" id="CLU_1004543_0_0_6"/>
<keyword evidence="13" id="KW-0717">Septation</keyword>
<keyword evidence="15" id="KW-0961">Cell wall biogenesis/degradation</keyword>
<keyword evidence="5" id="KW-0121">Carboxypeptidase</keyword>
<evidence type="ECO:0000259" key="17">
    <source>
        <dbReference type="Pfam" id="PF03717"/>
    </source>
</evidence>
<gene>
    <name evidence="18" type="ordered locus">Y11_06201</name>
</gene>
<dbReference type="FunFam" id="3.90.1310.10:FF:000003">
    <property type="entry name" value="Peptidoglycan D,D-transpeptidase FtsI"/>
    <property type="match status" value="1"/>
</dbReference>
<dbReference type="Proteomes" id="UP000008084">
    <property type="component" value="Chromosome"/>
</dbReference>
<organism evidence="18 19">
    <name type="scientific">Yersinia enterocolitica subsp. palearctica serotype O:3 (strain DSM 13030 / CIP 106945 / Y11)</name>
    <dbReference type="NCBI Taxonomy" id="930944"/>
    <lineage>
        <taxon>Bacteria</taxon>
        <taxon>Pseudomonadati</taxon>
        <taxon>Pseudomonadota</taxon>
        <taxon>Gammaproteobacteria</taxon>
        <taxon>Enterobacterales</taxon>
        <taxon>Yersiniaceae</taxon>
        <taxon>Yersinia</taxon>
    </lineage>
</organism>
<keyword evidence="18" id="KW-0808">Transferase</keyword>
<dbReference type="GO" id="GO:0006508">
    <property type="term" value="P:proteolysis"/>
    <property type="evidence" value="ECO:0007669"/>
    <property type="project" value="UniProtKB-KW"/>
</dbReference>
<evidence type="ECO:0000313" key="18">
    <source>
        <dbReference type="EMBL" id="CBY27561.1"/>
    </source>
</evidence>
<reference evidence="18 19" key="1">
    <citation type="journal article" date="2011" name="J. Bacteriol.">
        <title>Complete genome sequence of Yersinia enterocolitica subsp. palearctica serogroup O:3.</title>
        <authorList>
            <person name="Batzilla J."/>
            <person name="Hoper D."/>
            <person name="Antonenka U."/>
            <person name="Heesemann J."/>
            <person name="Rakin A."/>
        </authorList>
    </citation>
    <scope>NUCLEOTIDE SEQUENCE [LARGE SCALE GENOMIC DNA]</scope>
    <source>
        <strain evidence="19">DSM 13030 / CIP 106945 / Y11</strain>
    </source>
</reference>
<keyword evidence="4 18" id="KW-0132">Cell division</keyword>
<keyword evidence="18" id="KW-0328">Glycosyltransferase</keyword>
<keyword evidence="10" id="KW-0573">Peptidoglycan synthesis</keyword>
<dbReference type="InterPro" id="IPR050515">
    <property type="entry name" value="Beta-lactam/transpept"/>
</dbReference>
<dbReference type="KEGG" id="yey:Y11_06201"/>
<evidence type="ECO:0000256" key="15">
    <source>
        <dbReference type="ARBA" id="ARBA00023316"/>
    </source>
</evidence>
<evidence type="ECO:0000256" key="10">
    <source>
        <dbReference type="ARBA" id="ARBA00022984"/>
    </source>
</evidence>
<evidence type="ECO:0000256" key="5">
    <source>
        <dbReference type="ARBA" id="ARBA00022645"/>
    </source>
</evidence>
<dbReference type="GO" id="GO:0009252">
    <property type="term" value="P:peptidoglycan biosynthetic process"/>
    <property type="evidence" value="ECO:0007669"/>
    <property type="project" value="UniProtKB-KW"/>
</dbReference>
<dbReference type="EMBL" id="FR729477">
    <property type="protein sequence ID" value="CBY27561.1"/>
    <property type="molecule type" value="Genomic_DNA"/>
</dbReference>
<keyword evidence="11" id="KW-1133">Transmembrane helix</keyword>
<evidence type="ECO:0000256" key="3">
    <source>
        <dbReference type="ARBA" id="ARBA00022519"/>
    </source>
</evidence>
<dbReference type="Pfam" id="PF03717">
    <property type="entry name" value="PBP_dimer"/>
    <property type="match status" value="1"/>
</dbReference>
<dbReference type="PANTHER" id="PTHR30627:SF1">
    <property type="entry name" value="PEPTIDOGLYCAN D,D-TRANSPEPTIDASE FTSI"/>
    <property type="match status" value="1"/>
</dbReference>
<dbReference type="Gene3D" id="1.10.150.770">
    <property type="match status" value="1"/>
</dbReference>
<dbReference type="PANTHER" id="PTHR30627">
    <property type="entry name" value="PEPTIDOGLYCAN D,D-TRANSPEPTIDASE"/>
    <property type="match status" value="1"/>
</dbReference>
<comment type="subcellular location">
    <subcellularLocation>
        <location evidence="1">Cell inner membrane</location>
        <topology evidence="1">Single-pass membrane protein</topology>
    </subcellularLocation>
</comment>
<accession>A0A0H3NR75</accession>
<dbReference type="GO" id="GO:0016757">
    <property type="term" value="F:glycosyltransferase activity"/>
    <property type="evidence" value="ECO:0007669"/>
    <property type="project" value="UniProtKB-KW"/>
</dbReference>
<evidence type="ECO:0000256" key="7">
    <source>
        <dbReference type="ARBA" id="ARBA00022692"/>
    </source>
</evidence>
<dbReference type="AlphaFoldDB" id="A0A0H3NR75"/>
<dbReference type="InterPro" id="IPR005311">
    <property type="entry name" value="PBP_dimer"/>
</dbReference>
<evidence type="ECO:0000256" key="14">
    <source>
        <dbReference type="ARBA" id="ARBA00023306"/>
    </source>
</evidence>
<keyword evidence="12" id="KW-0472">Membrane</keyword>
<proteinExistence type="predicted"/>
<evidence type="ECO:0000256" key="9">
    <source>
        <dbReference type="ARBA" id="ARBA00022960"/>
    </source>
</evidence>
<dbReference type="InterPro" id="IPR036138">
    <property type="entry name" value="PBP_dimer_sf"/>
</dbReference>
<keyword evidence="6" id="KW-0645">Protease</keyword>
<evidence type="ECO:0000256" key="13">
    <source>
        <dbReference type="ARBA" id="ARBA00023210"/>
    </source>
</evidence>
<dbReference type="Gene3D" id="3.40.710.10">
    <property type="entry name" value="DD-peptidase/beta-lactamase superfamily"/>
    <property type="match status" value="1"/>
</dbReference>
<dbReference type="InterPro" id="IPR012338">
    <property type="entry name" value="Beta-lactam/transpept-like"/>
</dbReference>
<dbReference type="SUPFAM" id="SSF56519">
    <property type="entry name" value="Penicillin binding protein dimerisation domain"/>
    <property type="match status" value="1"/>
</dbReference>
<dbReference type="GO" id="GO:0008360">
    <property type="term" value="P:regulation of cell shape"/>
    <property type="evidence" value="ECO:0007669"/>
    <property type="project" value="UniProtKB-KW"/>
</dbReference>
<dbReference type="GO" id="GO:0071555">
    <property type="term" value="P:cell wall organization"/>
    <property type="evidence" value="ECO:0007669"/>
    <property type="project" value="UniProtKB-KW"/>
</dbReference>